<evidence type="ECO:0000313" key="2">
    <source>
        <dbReference type="EMBL" id="CAI9582056.1"/>
    </source>
</evidence>
<protein>
    <submittedName>
        <fullName evidence="2">Uncharacterized protein</fullName>
    </submittedName>
</protein>
<feature type="region of interest" description="Disordered" evidence="1">
    <location>
        <begin position="62"/>
        <end position="100"/>
    </location>
</feature>
<organism evidence="2 3">
    <name type="scientific">Staurois parvus</name>
    <dbReference type="NCBI Taxonomy" id="386267"/>
    <lineage>
        <taxon>Eukaryota</taxon>
        <taxon>Metazoa</taxon>
        <taxon>Chordata</taxon>
        <taxon>Craniata</taxon>
        <taxon>Vertebrata</taxon>
        <taxon>Euteleostomi</taxon>
        <taxon>Amphibia</taxon>
        <taxon>Batrachia</taxon>
        <taxon>Anura</taxon>
        <taxon>Neobatrachia</taxon>
        <taxon>Ranoidea</taxon>
        <taxon>Ranidae</taxon>
        <taxon>Staurois</taxon>
    </lineage>
</organism>
<proteinExistence type="predicted"/>
<evidence type="ECO:0000256" key="1">
    <source>
        <dbReference type="SAM" id="MobiDB-lite"/>
    </source>
</evidence>
<name>A0ABN9EAY9_9NEOB</name>
<accession>A0ABN9EAY9</accession>
<feature type="non-terminal residue" evidence="2">
    <location>
        <position position="1"/>
    </location>
</feature>
<gene>
    <name evidence="2" type="ORF">SPARVUS_LOCUS9590162</name>
</gene>
<keyword evidence="3" id="KW-1185">Reference proteome</keyword>
<feature type="compositionally biased region" description="Polar residues" evidence="1">
    <location>
        <begin position="62"/>
        <end position="71"/>
    </location>
</feature>
<reference evidence="2" key="1">
    <citation type="submission" date="2023-05" db="EMBL/GenBank/DDBJ databases">
        <authorList>
            <person name="Stuckert A."/>
        </authorList>
    </citation>
    <scope>NUCLEOTIDE SEQUENCE</scope>
</reference>
<sequence length="100" mass="10435">GVLSPQPLSPAVWCLRRRHLQCGQLAASQPGAHCACASSAALPEWSRSLLGPVTCLRRLQGGRTTSASNRLGQGGSKYPSNSGTRSPKVPILNGERGTSL</sequence>
<dbReference type="EMBL" id="CATNWA010015328">
    <property type="protein sequence ID" value="CAI9582056.1"/>
    <property type="molecule type" value="Genomic_DNA"/>
</dbReference>
<dbReference type="Proteomes" id="UP001162483">
    <property type="component" value="Unassembled WGS sequence"/>
</dbReference>
<comment type="caution">
    <text evidence="2">The sequence shown here is derived from an EMBL/GenBank/DDBJ whole genome shotgun (WGS) entry which is preliminary data.</text>
</comment>
<evidence type="ECO:0000313" key="3">
    <source>
        <dbReference type="Proteomes" id="UP001162483"/>
    </source>
</evidence>